<dbReference type="RefSeq" id="WP_271930620.1">
    <property type="nucleotide sequence ID" value="NZ_JAQNDO010000001.1"/>
</dbReference>
<accession>A0ABT5F8L7</accession>
<gene>
    <name evidence="1" type="ORF">POL67_52270</name>
</gene>
<name>A0ABT5F8L7_9BACT</name>
<comment type="caution">
    <text evidence="1">The sequence shown here is derived from an EMBL/GenBank/DDBJ whole genome shotgun (WGS) entry which is preliminary data.</text>
</comment>
<protein>
    <recommendedName>
        <fullName evidence="3">HTH gntR-type domain-containing protein</fullName>
    </recommendedName>
</protein>
<evidence type="ECO:0000313" key="2">
    <source>
        <dbReference type="Proteomes" id="UP001221411"/>
    </source>
</evidence>
<organism evidence="1 2">
    <name type="scientific">Polyangium mundeleinium</name>
    <dbReference type="NCBI Taxonomy" id="2995306"/>
    <lineage>
        <taxon>Bacteria</taxon>
        <taxon>Pseudomonadati</taxon>
        <taxon>Myxococcota</taxon>
        <taxon>Polyangia</taxon>
        <taxon>Polyangiales</taxon>
        <taxon>Polyangiaceae</taxon>
        <taxon>Polyangium</taxon>
    </lineage>
</organism>
<evidence type="ECO:0000313" key="1">
    <source>
        <dbReference type="EMBL" id="MDC0750009.1"/>
    </source>
</evidence>
<evidence type="ECO:0008006" key="3">
    <source>
        <dbReference type="Google" id="ProtNLM"/>
    </source>
</evidence>
<keyword evidence="2" id="KW-1185">Reference proteome</keyword>
<sequence length="233" mass="26642">MLKTEWMMYQPLADFFGNRGMVVLREVTTHEGRVDLVAAHVDWVAARRRQKMGLVRGLTSMTLLRAWEVLPLGEPITIDDWADKLAISTRTVRELARELDALGFVVKDSNTYIRSAVLQSLITELACCEAKLQDWKRGLRQAYGHRFYADRTYLALANRIPQTVDRVLLESRQIGLISVVDDDVRIELAAQPRQPNTTLTRRFLEERFWEHGIEPLLRARGACANPQALRATA</sequence>
<proteinExistence type="predicted"/>
<dbReference type="EMBL" id="JAQNDO010000001">
    <property type="protein sequence ID" value="MDC0750009.1"/>
    <property type="molecule type" value="Genomic_DNA"/>
</dbReference>
<dbReference type="Proteomes" id="UP001221411">
    <property type="component" value="Unassembled WGS sequence"/>
</dbReference>
<reference evidence="1 2" key="1">
    <citation type="submission" date="2022-11" db="EMBL/GenBank/DDBJ databases">
        <title>Minimal conservation of predation-associated metabolite biosynthetic gene clusters underscores biosynthetic potential of Myxococcota including descriptions for ten novel species: Archangium lansinium sp. nov., Myxococcus landrumus sp. nov., Nannocystis bai.</title>
        <authorList>
            <person name="Ahearne A."/>
            <person name="Stevens C."/>
            <person name="Dowd S."/>
        </authorList>
    </citation>
    <scope>NUCLEOTIDE SEQUENCE [LARGE SCALE GENOMIC DNA]</scope>
    <source>
        <strain evidence="1 2">RJM3</strain>
    </source>
</reference>